<dbReference type="AlphaFoldDB" id="A0A9W7AVM7"/>
<dbReference type="Proteomes" id="UP001165085">
    <property type="component" value="Unassembled WGS sequence"/>
</dbReference>
<feature type="transmembrane region" description="Helical" evidence="1">
    <location>
        <begin position="208"/>
        <end position="228"/>
    </location>
</feature>
<keyword evidence="1" id="KW-0812">Transmembrane</keyword>
<sequence length="301" mass="32637">MSTSSLTKLNYVNLVAYGLNVLFTYGIGVAGLFNLPDNTVLSEKYQTLVTPIGWAFSIWGPIFISEAIFTLAQLLPKYRDNAIVVDGVGYWYAAVCLAQIFWTLSFSLEHLWLAAIFMFTILAFLAKLVSSCYKLGAAETNGQYWLFKFPFELHLGWIIAASFVNFSVLFVAYGADDNEPTQLAVAVLSLAGVVAAALYLLFVLERPLVTTGGVGAWALGGIAAQLTYPFEKTQEAFGDLVLTGLTGASGFASIVFAVITVLNIFYLVYKNCFGAAVNAKKENGDAMTRKLSVPLTGLETV</sequence>
<gene>
    <name evidence="2" type="ORF">TrST_g13949</name>
</gene>
<dbReference type="OrthoDB" id="5586934at2759"/>
<keyword evidence="1" id="KW-1133">Transmembrane helix</keyword>
<reference evidence="3" key="1">
    <citation type="journal article" date="2023" name="Commun. Biol.">
        <title>Genome analysis of Parmales, the sister group of diatoms, reveals the evolutionary specialization of diatoms from phago-mixotrophs to photoautotrophs.</title>
        <authorList>
            <person name="Ban H."/>
            <person name="Sato S."/>
            <person name="Yoshikawa S."/>
            <person name="Yamada K."/>
            <person name="Nakamura Y."/>
            <person name="Ichinomiya M."/>
            <person name="Sato N."/>
            <person name="Blanc-Mathieu R."/>
            <person name="Endo H."/>
            <person name="Kuwata A."/>
            <person name="Ogata H."/>
        </authorList>
    </citation>
    <scope>NUCLEOTIDE SEQUENCE [LARGE SCALE GENOMIC DNA]</scope>
    <source>
        <strain evidence="3">NIES 3701</strain>
    </source>
</reference>
<feature type="transmembrane region" description="Helical" evidence="1">
    <location>
        <begin position="248"/>
        <end position="269"/>
    </location>
</feature>
<feature type="transmembrane region" description="Helical" evidence="1">
    <location>
        <begin position="181"/>
        <end position="201"/>
    </location>
</feature>
<accession>A0A9W7AVM7</accession>
<feature type="transmembrane region" description="Helical" evidence="1">
    <location>
        <begin position="12"/>
        <end position="33"/>
    </location>
</feature>
<evidence type="ECO:0000313" key="3">
    <source>
        <dbReference type="Proteomes" id="UP001165085"/>
    </source>
</evidence>
<feature type="transmembrane region" description="Helical" evidence="1">
    <location>
        <begin position="111"/>
        <end position="133"/>
    </location>
</feature>
<dbReference type="PANTHER" id="PTHR33802">
    <property type="entry name" value="SI:CH211-161H7.5-RELATED"/>
    <property type="match status" value="1"/>
</dbReference>
<feature type="transmembrane region" description="Helical" evidence="1">
    <location>
        <begin position="87"/>
        <end position="105"/>
    </location>
</feature>
<evidence type="ECO:0000256" key="1">
    <source>
        <dbReference type="SAM" id="Phobius"/>
    </source>
</evidence>
<name>A0A9W7AVM7_9STRA</name>
<organism evidence="2 3">
    <name type="scientific">Triparma strigata</name>
    <dbReference type="NCBI Taxonomy" id="1606541"/>
    <lineage>
        <taxon>Eukaryota</taxon>
        <taxon>Sar</taxon>
        <taxon>Stramenopiles</taxon>
        <taxon>Ochrophyta</taxon>
        <taxon>Bolidophyceae</taxon>
        <taxon>Parmales</taxon>
        <taxon>Triparmaceae</taxon>
        <taxon>Triparma</taxon>
    </lineage>
</organism>
<comment type="caution">
    <text evidence="2">The sequence shown here is derived from an EMBL/GenBank/DDBJ whole genome shotgun (WGS) entry which is preliminary data.</text>
</comment>
<keyword evidence="3" id="KW-1185">Reference proteome</keyword>
<evidence type="ECO:0000313" key="2">
    <source>
        <dbReference type="EMBL" id="GMH78749.1"/>
    </source>
</evidence>
<feature type="transmembrane region" description="Helical" evidence="1">
    <location>
        <begin position="154"/>
        <end position="175"/>
    </location>
</feature>
<protein>
    <submittedName>
        <fullName evidence="2">Uncharacterized protein</fullName>
    </submittedName>
</protein>
<dbReference type="PANTHER" id="PTHR33802:SF2">
    <property type="entry name" value="EF-HAND DOMAIN-CONTAINING PROTEIN"/>
    <property type="match status" value="1"/>
</dbReference>
<feature type="transmembrane region" description="Helical" evidence="1">
    <location>
        <begin position="53"/>
        <end position="75"/>
    </location>
</feature>
<proteinExistence type="predicted"/>
<keyword evidence="1" id="KW-0472">Membrane</keyword>
<dbReference type="EMBL" id="BRXY01000226">
    <property type="protein sequence ID" value="GMH78749.1"/>
    <property type="molecule type" value="Genomic_DNA"/>
</dbReference>